<dbReference type="EMBL" id="VSSQ01126610">
    <property type="protein sequence ID" value="MPN56366.1"/>
    <property type="molecule type" value="Genomic_DNA"/>
</dbReference>
<name>A0A645IYU0_9ZZZZ</name>
<evidence type="ECO:0000313" key="1">
    <source>
        <dbReference type="EMBL" id="MPN56366.1"/>
    </source>
</evidence>
<comment type="caution">
    <text evidence="1">The sequence shown here is derived from an EMBL/GenBank/DDBJ whole genome shotgun (WGS) entry which is preliminary data.</text>
</comment>
<reference evidence="1" key="1">
    <citation type="submission" date="2019-08" db="EMBL/GenBank/DDBJ databases">
        <authorList>
            <person name="Kucharzyk K."/>
            <person name="Murdoch R.W."/>
            <person name="Higgins S."/>
            <person name="Loffler F."/>
        </authorList>
    </citation>
    <scope>NUCLEOTIDE SEQUENCE</scope>
</reference>
<organism evidence="1">
    <name type="scientific">bioreactor metagenome</name>
    <dbReference type="NCBI Taxonomy" id="1076179"/>
    <lineage>
        <taxon>unclassified sequences</taxon>
        <taxon>metagenomes</taxon>
        <taxon>ecological metagenomes</taxon>
    </lineage>
</organism>
<sequence>MGRTRQFFAYEGSLNKLLELGAYDGGNLRPLQARLKLAAGLGAGLKGPDLQKYLYNG</sequence>
<dbReference type="AlphaFoldDB" id="A0A645IYU0"/>
<accession>A0A645IYU0</accession>
<protein>
    <submittedName>
        <fullName evidence="1">Uncharacterized protein</fullName>
    </submittedName>
</protein>
<gene>
    <name evidence="1" type="ORF">SDC9_204054</name>
</gene>
<proteinExistence type="predicted"/>